<dbReference type="GO" id="GO:0003677">
    <property type="term" value="F:DNA binding"/>
    <property type="evidence" value="ECO:0007669"/>
    <property type="project" value="InterPro"/>
</dbReference>
<dbReference type="eggNOG" id="COG3311">
    <property type="taxonomic scope" value="Bacteria"/>
</dbReference>
<reference evidence="2 3" key="1">
    <citation type="journal article" date="1992" name="Int. J. Syst. Bacteriol.">
        <title>Sphingobacterium antarcticus sp. nov. a Psychrotrophic Bacterium from the Soils of Schirmacher Oasis, Antarctica.</title>
        <authorList>
            <person name="Shivaji S."/>
            <person name="Ray M.K."/>
            <person name="Rao N.S."/>
            <person name="Saiserr L."/>
            <person name="Jagannadham M.V."/>
            <person name="Kumar G.S."/>
            <person name="Reddy G."/>
            <person name="Bhargava P.M."/>
        </authorList>
    </citation>
    <scope>NUCLEOTIDE SEQUENCE [LARGE SCALE GENOMIC DNA]</scope>
    <source>
        <strain evidence="2 3">4BY</strain>
    </source>
</reference>
<dbReference type="Proteomes" id="UP000028007">
    <property type="component" value="Unassembled WGS sequence"/>
</dbReference>
<dbReference type="InterPro" id="IPR010093">
    <property type="entry name" value="SinI_DNA-bd"/>
</dbReference>
<proteinExistence type="predicted"/>
<organism evidence="2 3">
    <name type="scientific">Pedobacter antarcticus 4BY</name>
    <dbReference type="NCBI Taxonomy" id="1358423"/>
    <lineage>
        <taxon>Bacteria</taxon>
        <taxon>Pseudomonadati</taxon>
        <taxon>Bacteroidota</taxon>
        <taxon>Sphingobacteriia</taxon>
        <taxon>Sphingobacteriales</taxon>
        <taxon>Sphingobacteriaceae</taxon>
        <taxon>Pedobacter</taxon>
    </lineage>
</organism>
<comment type="caution">
    <text evidence="2">The sequence shown here is derived from an EMBL/GenBank/DDBJ whole genome shotgun (WGS) entry which is preliminary data.</text>
</comment>
<protein>
    <recommendedName>
        <fullName evidence="1">Helix-turn-helix domain-containing protein</fullName>
    </recommendedName>
</protein>
<feature type="domain" description="Helix-turn-helix" evidence="1">
    <location>
        <begin position="22"/>
        <end position="70"/>
    </location>
</feature>
<evidence type="ECO:0000313" key="3">
    <source>
        <dbReference type="Proteomes" id="UP000028007"/>
    </source>
</evidence>
<dbReference type="InterPro" id="IPR041657">
    <property type="entry name" value="HTH_17"/>
</dbReference>
<sequence length="99" mass="11366">MNTGTTTIERIEAMLLNQKEIFNIDDFCRYTGLSKSATYKLTGNKQIRFSRPNGKLIFFKKDDVDAYLMSKPIMSTDDIEQEAIDYTVAQPMKGGLRWS</sequence>
<gene>
    <name evidence="2" type="ORF">N180_01285</name>
</gene>
<dbReference type="NCBIfam" id="TIGR01764">
    <property type="entry name" value="excise"/>
    <property type="match status" value="1"/>
</dbReference>
<dbReference type="RefSeq" id="WP_037444989.1">
    <property type="nucleotide sequence ID" value="NZ_JNFF01000117.1"/>
</dbReference>
<dbReference type="Pfam" id="PF12728">
    <property type="entry name" value="HTH_17"/>
    <property type="match status" value="1"/>
</dbReference>
<evidence type="ECO:0000259" key="1">
    <source>
        <dbReference type="Pfam" id="PF12728"/>
    </source>
</evidence>
<dbReference type="AlphaFoldDB" id="A0A081PC73"/>
<name>A0A081PC73_9SPHI</name>
<evidence type="ECO:0000313" key="2">
    <source>
        <dbReference type="EMBL" id="KEQ28296.1"/>
    </source>
</evidence>
<dbReference type="EMBL" id="JNFF01000117">
    <property type="protein sequence ID" value="KEQ28296.1"/>
    <property type="molecule type" value="Genomic_DNA"/>
</dbReference>
<keyword evidence="3" id="KW-1185">Reference proteome</keyword>
<accession>A0A081PC73</accession>
<dbReference type="OrthoDB" id="597977at2"/>